<dbReference type="PROSITE" id="PS51257">
    <property type="entry name" value="PROKAR_LIPOPROTEIN"/>
    <property type="match status" value="1"/>
</dbReference>
<dbReference type="Proteomes" id="UP000239532">
    <property type="component" value="Unassembled WGS sequence"/>
</dbReference>
<organism evidence="1 2">
    <name type="scientific">Nonlabens agnitus</name>
    <dbReference type="NCBI Taxonomy" id="870484"/>
    <lineage>
        <taxon>Bacteria</taxon>
        <taxon>Pseudomonadati</taxon>
        <taxon>Bacteroidota</taxon>
        <taxon>Flavobacteriia</taxon>
        <taxon>Flavobacteriales</taxon>
        <taxon>Flavobacteriaceae</taxon>
        <taxon>Nonlabens</taxon>
    </lineage>
</organism>
<name>A0A2S9WRD5_9FLAO</name>
<dbReference type="AlphaFoldDB" id="A0A2S9WRD5"/>
<dbReference type="EMBL" id="MQUC01000003">
    <property type="protein sequence ID" value="PRP66048.1"/>
    <property type="molecule type" value="Genomic_DNA"/>
</dbReference>
<reference evidence="1 2" key="1">
    <citation type="submission" date="2016-11" db="EMBL/GenBank/DDBJ databases">
        <title>Trade-off between light-utilization and light-protection in marine flavobacteria.</title>
        <authorList>
            <person name="Kumagai Y."/>
        </authorList>
    </citation>
    <scope>NUCLEOTIDE SEQUENCE [LARGE SCALE GENOMIC DNA]</scope>
    <source>
        <strain evidence="1 2">JCM 17109</strain>
    </source>
</reference>
<proteinExistence type="predicted"/>
<gene>
    <name evidence="1" type="ORF">BST86_02585</name>
</gene>
<evidence type="ECO:0000313" key="1">
    <source>
        <dbReference type="EMBL" id="PRP66048.1"/>
    </source>
</evidence>
<dbReference type="RefSeq" id="WP_105981900.1">
    <property type="nucleotide sequence ID" value="NZ_MQUC01000003.1"/>
</dbReference>
<keyword evidence="2" id="KW-1185">Reference proteome</keyword>
<protein>
    <submittedName>
        <fullName evidence="1">Uncharacterized protein</fullName>
    </submittedName>
</protein>
<dbReference type="OrthoDB" id="1306809at2"/>
<accession>A0A2S9WRD5</accession>
<comment type="caution">
    <text evidence="1">The sequence shown here is derived from an EMBL/GenBank/DDBJ whole genome shotgun (WGS) entry which is preliminary data.</text>
</comment>
<sequence>MKKHSTFMSYAFVVCSFLAITSCNTEDDSFEEEIALDLDDDQKLLQETAILFGKILSQPQNSSFLREAMESSSEDGDMISIGRLLNQDTGLMKTELENSKSYVVSKTANPIIEAFKNELASNLEIYPALRQKFESNNGDVLAKSSIQPNESFEYQLASQNLMLFYPYDPEYANDDRSVNEFMISYATLDDSPRNEIMEFDNGTQTRVIADQDNDFLDRNQVYVIVPIDDCDIPGRICTSTLLEANIYDNGLPGVDINPNGRLDIFASTDGLPTPINSPKIPLVNNYNHADFHEADITYFNIPRIKVNGTGWMGFGGTHQKLKFFRGTADGASVTVNSNGSITAAGNKYPIKDVRIKRKDVRNKKWININSSFDNDWDMRENAQAISVFSIHHISAEASTELTAKAGYKLENGVPKPFAEASGTVKITLKVGDAKWRSNQELSRKYVFANMVGNGKAPVSGKDPVVDNGVKYHVKQVGIVDFYFKGWYQDLTP</sequence>
<evidence type="ECO:0000313" key="2">
    <source>
        <dbReference type="Proteomes" id="UP000239532"/>
    </source>
</evidence>